<evidence type="ECO:0000259" key="9">
    <source>
        <dbReference type="Pfam" id="PF12821"/>
    </source>
</evidence>
<dbReference type="OrthoDB" id="9810047at2"/>
<feature type="transmembrane region" description="Helical" evidence="8">
    <location>
        <begin position="57"/>
        <end position="78"/>
    </location>
</feature>
<dbReference type="PANTHER" id="PTHR34390:SF1">
    <property type="entry name" value="SUCCINATE TRANSPORTER SUBUNIT YJJB-RELATED"/>
    <property type="match status" value="1"/>
</dbReference>
<name>A0A096BP60_9BACT</name>
<protein>
    <submittedName>
        <fullName evidence="10">Membrane protein</fullName>
    </submittedName>
</protein>
<dbReference type="GO" id="GO:0015744">
    <property type="term" value="P:succinate transport"/>
    <property type="evidence" value="ECO:0007669"/>
    <property type="project" value="TreeGrafter"/>
</dbReference>
<organism evidence="10 11">
    <name type="scientific">Prevotella bivia DNF00320</name>
    <dbReference type="NCBI Taxonomy" id="1401068"/>
    <lineage>
        <taxon>Bacteria</taxon>
        <taxon>Pseudomonadati</taxon>
        <taxon>Bacteroidota</taxon>
        <taxon>Bacteroidia</taxon>
        <taxon>Bacteroidales</taxon>
        <taxon>Prevotellaceae</taxon>
        <taxon>Prevotella</taxon>
    </lineage>
</organism>
<dbReference type="Proteomes" id="UP000029525">
    <property type="component" value="Unassembled WGS sequence"/>
</dbReference>
<evidence type="ECO:0000256" key="6">
    <source>
        <dbReference type="ARBA" id="ARBA00023136"/>
    </source>
</evidence>
<evidence type="ECO:0000256" key="7">
    <source>
        <dbReference type="ARBA" id="ARBA00034125"/>
    </source>
</evidence>
<keyword evidence="2" id="KW-1003">Cell membrane</keyword>
<evidence type="ECO:0000256" key="8">
    <source>
        <dbReference type="SAM" id="Phobius"/>
    </source>
</evidence>
<dbReference type="EMBL" id="JRNQ01000036">
    <property type="protein sequence ID" value="KGF44447.1"/>
    <property type="molecule type" value="Genomic_DNA"/>
</dbReference>
<keyword evidence="6 8" id="KW-0472">Membrane</keyword>
<sequence length="167" mass="18554">MGFTFFLAVLEDAFYAALAGIGFASISNPPKNAYKYCAVLSAVGHAIRYVMMHNEWHSFSLVVASFVAALGIGFLAVYCARQAHCPPETFSFFSLLPMIPGMYAYRTVEGLVMCLFTEDEPLFHHYLYLCTSNGLTCAFDILGMVLGVTIPIFILNNIAFRVTRYLD</sequence>
<keyword evidence="5 8" id="KW-1133">Transmembrane helix</keyword>
<comment type="caution">
    <text evidence="10">The sequence shown here is derived from an EMBL/GenBank/DDBJ whole genome shotgun (WGS) entry which is preliminary data.</text>
</comment>
<dbReference type="GeneID" id="78531532"/>
<dbReference type="Pfam" id="PF12821">
    <property type="entry name" value="ThrE_2"/>
    <property type="match status" value="1"/>
</dbReference>
<feature type="transmembrane region" description="Helical" evidence="8">
    <location>
        <begin position="90"/>
        <end position="106"/>
    </location>
</feature>
<dbReference type="AlphaFoldDB" id="A0A096BP60"/>
<proteinExistence type="inferred from homology"/>
<keyword evidence="3" id="KW-0997">Cell inner membrane</keyword>
<dbReference type="InterPro" id="IPR024528">
    <property type="entry name" value="ThrE_2"/>
</dbReference>
<dbReference type="GO" id="GO:0005886">
    <property type="term" value="C:plasma membrane"/>
    <property type="evidence" value="ECO:0007669"/>
    <property type="project" value="UniProtKB-SubCell"/>
</dbReference>
<evidence type="ECO:0000313" key="11">
    <source>
        <dbReference type="Proteomes" id="UP000029525"/>
    </source>
</evidence>
<evidence type="ECO:0000256" key="1">
    <source>
        <dbReference type="ARBA" id="ARBA00004651"/>
    </source>
</evidence>
<comment type="similarity">
    <text evidence="7">Belongs to the ThrE exporter (TC 2.A.79) family.</text>
</comment>
<feature type="transmembrane region" description="Helical" evidence="8">
    <location>
        <begin position="6"/>
        <end position="26"/>
    </location>
</feature>
<gene>
    <name evidence="10" type="ORF">HMPREF0647_06680</name>
</gene>
<evidence type="ECO:0000256" key="4">
    <source>
        <dbReference type="ARBA" id="ARBA00022692"/>
    </source>
</evidence>
<dbReference type="InterPro" id="IPR050539">
    <property type="entry name" value="ThrE_Dicarb/AminoAcid_Exp"/>
</dbReference>
<evidence type="ECO:0000256" key="2">
    <source>
        <dbReference type="ARBA" id="ARBA00022475"/>
    </source>
</evidence>
<feature type="domain" description="Threonine/Serine exporter ThrE" evidence="9">
    <location>
        <begin position="13"/>
        <end position="153"/>
    </location>
</feature>
<dbReference type="RefSeq" id="WP_004337891.1">
    <property type="nucleotide sequence ID" value="NZ_JRNQ01000036.1"/>
</dbReference>
<evidence type="ECO:0000256" key="3">
    <source>
        <dbReference type="ARBA" id="ARBA00022519"/>
    </source>
</evidence>
<dbReference type="PANTHER" id="PTHR34390">
    <property type="entry name" value="UPF0442 PROTEIN YJJB-RELATED"/>
    <property type="match status" value="1"/>
</dbReference>
<keyword evidence="4 8" id="KW-0812">Transmembrane</keyword>
<feature type="transmembrane region" description="Helical" evidence="8">
    <location>
        <begin position="126"/>
        <end position="155"/>
    </location>
</feature>
<evidence type="ECO:0000256" key="5">
    <source>
        <dbReference type="ARBA" id="ARBA00022989"/>
    </source>
</evidence>
<comment type="subcellular location">
    <subcellularLocation>
        <location evidence="1">Cell membrane</location>
        <topology evidence="1">Multi-pass membrane protein</topology>
    </subcellularLocation>
</comment>
<evidence type="ECO:0000313" key="10">
    <source>
        <dbReference type="EMBL" id="KGF44447.1"/>
    </source>
</evidence>
<accession>A0A096BP60</accession>
<reference evidence="10 11" key="1">
    <citation type="submission" date="2014-07" db="EMBL/GenBank/DDBJ databases">
        <authorList>
            <person name="McCorrison J."/>
            <person name="Sanka R."/>
            <person name="Torralba M."/>
            <person name="Gillis M."/>
            <person name="Haft D.H."/>
            <person name="Methe B."/>
            <person name="Sutton G."/>
            <person name="Nelson K.E."/>
        </authorList>
    </citation>
    <scope>NUCLEOTIDE SEQUENCE [LARGE SCALE GENOMIC DNA]</scope>
    <source>
        <strain evidence="10 11">DNF00320</strain>
    </source>
</reference>